<evidence type="ECO:0000313" key="3">
    <source>
        <dbReference type="Proteomes" id="UP000078397"/>
    </source>
</evidence>
<reference evidence="2 3" key="1">
    <citation type="journal article" date="2016" name="PLoS Pathog.">
        <title>Biosynthesis of antibiotic leucinostatins in bio-control fungus Purpureocillium lilacinum and their inhibition on phytophthora revealed by genome mining.</title>
        <authorList>
            <person name="Wang G."/>
            <person name="Liu Z."/>
            <person name="Lin R."/>
            <person name="Li E."/>
            <person name="Mao Z."/>
            <person name="Ling J."/>
            <person name="Yang Y."/>
            <person name="Yin W.B."/>
            <person name="Xie B."/>
        </authorList>
    </citation>
    <scope>NUCLEOTIDE SEQUENCE [LARGE SCALE GENOMIC DNA]</scope>
    <source>
        <strain evidence="2">170</strain>
    </source>
</reference>
<dbReference type="Proteomes" id="UP000078397">
    <property type="component" value="Unassembled WGS sequence"/>
</dbReference>
<dbReference type="GeneID" id="33936693"/>
<dbReference type="EMBL" id="LSBJ02000003">
    <property type="protein sequence ID" value="OWT43051.1"/>
    <property type="molecule type" value="Genomic_DNA"/>
</dbReference>
<feature type="compositionally biased region" description="Polar residues" evidence="1">
    <location>
        <begin position="35"/>
        <end position="52"/>
    </location>
</feature>
<feature type="region of interest" description="Disordered" evidence="1">
    <location>
        <begin position="28"/>
        <end position="52"/>
    </location>
</feature>
<sequence length="52" mass="6079">MHSLNFSLIIHVQGTWILLKRQVATTGRRHHHHQLNSSNRSRKTQALLTPRT</sequence>
<name>A0A219AQM0_METCM</name>
<evidence type="ECO:0000313" key="2">
    <source>
        <dbReference type="EMBL" id="OWT43051.1"/>
    </source>
</evidence>
<gene>
    <name evidence="2" type="ORF">VFPPC_17773</name>
</gene>
<protein>
    <submittedName>
        <fullName evidence="2">Uncharacterized protein</fullName>
    </submittedName>
</protein>
<dbReference type="AlphaFoldDB" id="A0A219AQM0"/>
<dbReference type="KEGG" id="pchm:VFPPC_17773"/>
<accession>A0A219AQM0</accession>
<comment type="caution">
    <text evidence="2">The sequence shown here is derived from an EMBL/GenBank/DDBJ whole genome shotgun (WGS) entry which is preliminary data.</text>
</comment>
<organism evidence="2 3">
    <name type="scientific">Pochonia chlamydosporia 170</name>
    <dbReference type="NCBI Taxonomy" id="1380566"/>
    <lineage>
        <taxon>Eukaryota</taxon>
        <taxon>Fungi</taxon>
        <taxon>Dikarya</taxon>
        <taxon>Ascomycota</taxon>
        <taxon>Pezizomycotina</taxon>
        <taxon>Sordariomycetes</taxon>
        <taxon>Hypocreomycetidae</taxon>
        <taxon>Hypocreales</taxon>
        <taxon>Clavicipitaceae</taxon>
        <taxon>Pochonia</taxon>
    </lineage>
</organism>
<proteinExistence type="predicted"/>
<dbReference type="RefSeq" id="XP_022285503.1">
    <property type="nucleotide sequence ID" value="XM_022429459.1"/>
</dbReference>
<evidence type="ECO:0000256" key="1">
    <source>
        <dbReference type="SAM" id="MobiDB-lite"/>
    </source>
</evidence>
<keyword evidence="3" id="KW-1185">Reference proteome</keyword>